<dbReference type="EMBL" id="LN899820">
    <property type="protein sequence ID" value="CUV55529.1"/>
    <property type="molecule type" value="Genomic_DNA"/>
</dbReference>
<organism evidence="5">
    <name type="scientific">Ralstonia solanacearum</name>
    <name type="common">Pseudomonas solanacearum</name>
    <dbReference type="NCBI Taxonomy" id="305"/>
    <lineage>
        <taxon>Bacteria</taxon>
        <taxon>Pseudomonadati</taxon>
        <taxon>Pseudomonadota</taxon>
        <taxon>Betaproteobacteria</taxon>
        <taxon>Burkholderiales</taxon>
        <taxon>Burkholderiaceae</taxon>
        <taxon>Ralstonia</taxon>
        <taxon>Ralstonia solanacearum species complex</taxon>
    </lineage>
</organism>
<dbReference type="EMBL" id="LN899827">
    <property type="protein sequence ID" value="CUV43517.1"/>
    <property type="molecule type" value="Genomic_DNA"/>
</dbReference>
<dbReference type="Gene3D" id="3.40.47.10">
    <property type="match status" value="1"/>
</dbReference>
<reference evidence="11" key="4">
    <citation type="submission" date="2021-10" db="EMBL/GenBank/DDBJ databases">
        <title>Complete genome sequences of five Ralstonia solancearum strains isolated from sunflower.</title>
        <authorList>
            <person name="She X."/>
            <person name="He Z."/>
        </authorList>
    </citation>
    <scope>NUCLEOTIDE SEQUENCE</scope>
    <source>
        <strain evidence="11">RS638</strain>
    </source>
</reference>
<name>A0A0K1ZNM0_RALSL</name>
<evidence type="ECO:0000313" key="2">
    <source>
        <dbReference type="EMBL" id="AYA47678.1"/>
    </source>
</evidence>
<dbReference type="InterPro" id="IPR016039">
    <property type="entry name" value="Thiolase-like"/>
</dbReference>
<dbReference type="InterPro" id="IPR014030">
    <property type="entry name" value="Ketoacyl_synth_N"/>
</dbReference>
<dbReference type="EMBL" id="LN899821">
    <property type="protein sequence ID" value="CUV17971.1"/>
    <property type="molecule type" value="Genomic_DNA"/>
</dbReference>
<dbReference type="EMBL" id="LN899824">
    <property type="protein sequence ID" value="CUV30181.1"/>
    <property type="molecule type" value="Genomic_DNA"/>
</dbReference>
<accession>A0A0K1ZNM0</accession>
<evidence type="ECO:0000313" key="6">
    <source>
        <dbReference type="EMBL" id="CUV34668.1"/>
    </source>
</evidence>
<evidence type="ECO:0000313" key="8">
    <source>
        <dbReference type="EMBL" id="CUV43517.1"/>
    </source>
</evidence>
<dbReference type="GO" id="GO:0016746">
    <property type="term" value="F:acyltransferase activity"/>
    <property type="evidence" value="ECO:0007669"/>
    <property type="project" value="InterPro"/>
</dbReference>
<reference evidence="5" key="1">
    <citation type="submission" date="2015-10" db="EMBL/GenBank/DDBJ databases">
        <authorList>
            <person name="Gilbert D.G."/>
        </authorList>
    </citation>
    <scope>NUCLEOTIDE SEQUENCE</scope>
    <source>
        <strain evidence="5">Phyl III-seqv23</strain>
    </source>
</reference>
<evidence type="ECO:0000313" key="4">
    <source>
        <dbReference type="EMBL" id="CUV22804.1"/>
    </source>
</evidence>
<evidence type="ECO:0000259" key="1">
    <source>
        <dbReference type="Pfam" id="PF13723"/>
    </source>
</evidence>
<evidence type="ECO:0000313" key="7">
    <source>
        <dbReference type="EMBL" id="CUV40283.1"/>
    </source>
</evidence>
<dbReference type="SUPFAM" id="SSF53901">
    <property type="entry name" value="Thiolase-like"/>
    <property type="match status" value="1"/>
</dbReference>
<dbReference type="EMBL" id="LN899823">
    <property type="protein sequence ID" value="CUV22804.1"/>
    <property type="molecule type" value="Genomic_DNA"/>
</dbReference>
<protein>
    <submittedName>
        <fullName evidence="2">3-oxoacyl-ACP synthase</fullName>
    </submittedName>
    <submittedName>
        <fullName evidence="11">Beta-ketoacyl synthase chain length factor</fullName>
    </submittedName>
</protein>
<evidence type="ECO:0000313" key="11">
    <source>
        <dbReference type="EMBL" id="UZF14488.1"/>
    </source>
</evidence>
<dbReference type="AlphaFoldDB" id="A0A0K1ZNM0"/>
<reference evidence="2" key="2">
    <citation type="submission" date="2018-01" db="EMBL/GenBank/DDBJ databases">
        <title>Ralstonia pseudosolanacearum P824 infects blueberry.</title>
        <authorList>
            <person name="Bocsanczy A.M."/>
            <person name="Norman D.J."/>
        </authorList>
    </citation>
    <scope>NUCLEOTIDE SEQUENCE</scope>
    <source>
        <strain evidence="2">P824</strain>
    </source>
</reference>
<feature type="domain" description="Beta-ketoacyl synthase-like N-terminal" evidence="1">
    <location>
        <begin position="31"/>
        <end position="199"/>
    </location>
</feature>
<proteinExistence type="predicted"/>
<dbReference type="EMBL" id="LN899822">
    <property type="protein sequence ID" value="CUV63554.1"/>
    <property type="molecule type" value="Genomic_DNA"/>
</dbReference>
<dbReference type="EMBL" id="CP085043">
    <property type="protein sequence ID" value="UZF14488.1"/>
    <property type="molecule type" value="Genomic_DNA"/>
</dbReference>
<evidence type="ECO:0000313" key="12">
    <source>
        <dbReference type="Proteomes" id="UP000262427"/>
    </source>
</evidence>
<dbReference type="EMBL" id="LN899825">
    <property type="protein sequence ID" value="CUV34668.1"/>
    <property type="molecule type" value="Genomic_DNA"/>
</dbReference>
<dbReference type="PATRIC" id="fig|305.108.peg.4437"/>
<dbReference type="EMBL" id="LN899826">
    <property type="protein sequence ID" value="CUV40283.1"/>
    <property type="molecule type" value="Genomic_DNA"/>
</dbReference>
<sequence>MTRLSAFIEGVGLLGPGLNQWPHAAALLTGQAPYAPERTALPPPAGLPAAERRRTGPAVRVALAVGLEAVAASGRDAATLATVFAASGGDSQNCHAICETLAGEDRQLSPTRFHNSVHNAPAGYWSIATRAMAPSNVLCAYDGSFVAGLLESLCQVTVDAVPTLLIAFDTDYPEPLRAVRPIPDAFGVALVLAPEAGPHTLARIDARLTDAPATPLASPEFEPLRAGNPAARALPLLEALAARRPASVVLDYLPDTRLHVDIVMPTASGAFPR</sequence>
<gene>
    <name evidence="11" type="ORF">LH706_16005</name>
    <name evidence="3" type="ORF">PSS4_v1_400070</name>
    <name evidence="10" type="ORF">RD1301_v1_3570032</name>
    <name evidence="2" type="ORF">RSP824_15055</name>
    <name evidence="4" type="ORF">RUN1744_v1_250061</name>
    <name evidence="5" type="ORF">RUN1985_v1_610041</name>
    <name evidence="9" type="ORF">RUN215_v1_510039</name>
    <name evidence="6" type="ORF">TD1301_v1_1000019</name>
    <name evidence="7" type="ORF">TF3108_v1_430061</name>
    <name evidence="8" type="ORF">TO10_v1_60100</name>
</gene>
<dbReference type="EMBL" id="CP025741">
    <property type="protein sequence ID" value="AYA47678.1"/>
    <property type="molecule type" value="Genomic_DNA"/>
</dbReference>
<evidence type="ECO:0000313" key="5">
    <source>
        <dbReference type="EMBL" id="CUV30181.1"/>
    </source>
</evidence>
<evidence type="ECO:0000313" key="9">
    <source>
        <dbReference type="EMBL" id="CUV55529.1"/>
    </source>
</evidence>
<dbReference type="Pfam" id="PF13723">
    <property type="entry name" value="Ketoacyl-synt_2"/>
    <property type="match status" value="1"/>
</dbReference>
<reference evidence="12" key="3">
    <citation type="submission" date="2018-01" db="EMBL/GenBank/DDBJ databases">
        <title>Raltonia solanacearum P824 infects blueberry.</title>
        <authorList>
            <person name="Bocsanczy A.M."/>
            <person name="Norman D.J."/>
        </authorList>
    </citation>
    <scope>NUCLEOTIDE SEQUENCE [LARGE SCALE GENOMIC DNA]</scope>
    <source>
        <strain evidence="12">P824</strain>
    </source>
</reference>
<evidence type="ECO:0000313" key="10">
    <source>
        <dbReference type="EMBL" id="CUV63554.1"/>
    </source>
</evidence>
<evidence type="ECO:0000313" key="3">
    <source>
        <dbReference type="EMBL" id="CUV17971.1"/>
    </source>
</evidence>
<dbReference type="Proteomes" id="UP000262427">
    <property type="component" value="Chromosome CM"/>
</dbReference>